<proteinExistence type="inferred from homology"/>
<dbReference type="PANTHER" id="PTHR19444">
    <property type="entry name" value="UNC-93 RELATED"/>
    <property type="match status" value="1"/>
</dbReference>
<dbReference type="Proteomes" id="UP000694567">
    <property type="component" value="Unplaced"/>
</dbReference>
<keyword evidence="4" id="KW-1133">Transmembrane helix</keyword>
<dbReference type="AlphaFoldDB" id="A0A8C0I745"/>
<feature type="transmembrane region" description="Helical" evidence="4">
    <location>
        <begin position="69"/>
        <end position="87"/>
    </location>
</feature>
<dbReference type="GO" id="GO:0016020">
    <property type="term" value="C:membrane"/>
    <property type="evidence" value="ECO:0007669"/>
    <property type="project" value="UniProtKB-SubCell"/>
</dbReference>
<dbReference type="InterPro" id="IPR051951">
    <property type="entry name" value="UNC-93_regulatory"/>
</dbReference>
<evidence type="ECO:0000256" key="1">
    <source>
        <dbReference type="ARBA" id="ARBA00004141"/>
    </source>
</evidence>
<keyword evidence="6" id="KW-1185">Reference proteome</keyword>
<sequence length="213" mass="23106">MDRNLKNVLVISFGFLLLFTAYGGLQSLQSSLHSEGGLGVASLSVLYAALILSSMFLPPILIKKLGCKWTIAGSMCCYVAFSLGNFYASWYNLNILTLSIVGGCLLASGSGSRGPQEEAISCLALSEVDEQLLLSSDRGRTSAEESCCDPSSEGQVQFNSQLQEDKAHEHRPSQPSLGLAPGQSWESLHILNFIRLALSWFHVRDVLNHTHKG</sequence>
<dbReference type="SUPFAM" id="SSF103473">
    <property type="entry name" value="MFS general substrate transporter"/>
    <property type="match status" value="1"/>
</dbReference>
<reference evidence="5" key="1">
    <citation type="submission" date="2025-08" db="UniProtKB">
        <authorList>
            <consortium name="Ensembl"/>
        </authorList>
    </citation>
    <scope>IDENTIFICATION</scope>
</reference>
<evidence type="ECO:0000313" key="5">
    <source>
        <dbReference type="Ensembl" id="ENSBOBP00000000030.1"/>
    </source>
</evidence>
<accession>A0A8C0I745</accession>
<comment type="similarity">
    <text evidence="2">Belongs to the unc-93 family.</text>
</comment>
<reference evidence="5" key="2">
    <citation type="submission" date="2025-09" db="UniProtKB">
        <authorList>
            <consortium name="Ensembl"/>
        </authorList>
    </citation>
    <scope>IDENTIFICATION</scope>
</reference>
<feature type="compositionally biased region" description="Basic and acidic residues" evidence="3">
    <location>
        <begin position="163"/>
        <end position="172"/>
    </location>
</feature>
<keyword evidence="4" id="KW-0472">Membrane</keyword>
<name>A0A8C0I745_BUBBB</name>
<evidence type="ECO:0000313" key="6">
    <source>
        <dbReference type="Proteomes" id="UP000694567"/>
    </source>
</evidence>
<comment type="subcellular location">
    <subcellularLocation>
        <location evidence="1">Membrane</location>
        <topology evidence="1">Multi-pass membrane protein</topology>
    </subcellularLocation>
</comment>
<evidence type="ECO:0000256" key="4">
    <source>
        <dbReference type="SAM" id="Phobius"/>
    </source>
</evidence>
<dbReference type="InterPro" id="IPR036259">
    <property type="entry name" value="MFS_trans_sf"/>
</dbReference>
<protein>
    <submittedName>
        <fullName evidence="5">Uncharacterized protein</fullName>
    </submittedName>
</protein>
<feature type="region of interest" description="Disordered" evidence="3">
    <location>
        <begin position="159"/>
        <end position="178"/>
    </location>
</feature>
<keyword evidence="4" id="KW-0812">Transmembrane</keyword>
<feature type="transmembrane region" description="Helical" evidence="4">
    <location>
        <begin position="39"/>
        <end position="57"/>
    </location>
</feature>
<evidence type="ECO:0000256" key="2">
    <source>
        <dbReference type="ARBA" id="ARBA00009172"/>
    </source>
</evidence>
<dbReference type="Ensembl" id="ENSBOBT00000000031.1">
    <property type="protein sequence ID" value="ENSBOBP00000000030.1"/>
    <property type="gene ID" value="ENSBOBG00000000036.1"/>
</dbReference>
<organism evidence="5 6">
    <name type="scientific">Bubo bubo</name>
    <name type="common">Eurasian eagle-owl</name>
    <name type="synonym">Strix bubo</name>
    <dbReference type="NCBI Taxonomy" id="30461"/>
    <lineage>
        <taxon>Eukaryota</taxon>
        <taxon>Metazoa</taxon>
        <taxon>Chordata</taxon>
        <taxon>Craniata</taxon>
        <taxon>Vertebrata</taxon>
        <taxon>Euteleostomi</taxon>
        <taxon>Archelosauria</taxon>
        <taxon>Archosauria</taxon>
        <taxon>Dinosauria</taxon>
        <taxon>Saurischia</taxon>
        <taxon>Theropoda</taxon>
        <taxon>Coelurosauria</taxon>
        <taxon>Aves</taxon>
        <taxon>Neognathae</taxon>
        <taxon>Neoaves</taxon>
        <taxon>Telluraves</taxon>
        <taxon>Strigiformes</taxon>
        <taxon>Strigidae</taxon>
        <taxon>Bubo</taxon>
    </lineage>
</organism>
<evidence type="ECO:0000256" key="3">
    <source>
        <dbReference type="SAM" id="MobiDB-lite"/>
    </source>
</evidence>
<dbReference type="PANTHER" id="PTHR19444:SF13">
    <property type="entry name" value="PROTEIN UNC-93 HOMOLOG A"/>
    <property type="match status" value="1"/>
</dbReference>